<dbReference type="EMBL" id="QXFU01000143">
    <property type="protein sequence ID" value="KAE9042604.1"/>
    <property type="molecule type" value="Genomic_DNA"/>
</dbReference>
<dbReference type="InterPro" id="IPR055325">
    <property type="entry name" value="CF161"/>
</dbReference>
<evidence type="ECO:0000313" key="2">
    <source>
        <dbReference type="EMBL" id="KAE9042898.1"/>
    </source>
</evidence>
<proteinExistence type="predicted"/>
<keyword evidence="5" id="KW-1185">Reference proteome</keyword>
<sequence length="137" mass="15714">MQFTQHLVDTGRYAPSMNIGNWNEDLMLEEARMKAFTLRKAQGSLLATQTLKGSFLNPKTPRSFDHNCRVHLNQTVTLGHLESDVLSACNIFEETPIYRVGSVSCHRHFFQHFGVTQQQARQSITSRNTVNEVRCCW</sequence>
<dbReference type="PANTHER" id="PTHR24274:SF1">
    <property type="entry name" value="CILIA- AND FLAGELLA-ASSOCIATED PROTEIN 161"/>
    <property type="match status" value="1"/>
</dbReference>
<dbReference type="GO" id="GO:0060271">
    <property type="term" value="P:cilium assembly"/>
    <property type="evidence" value="ECO:0007669"/>
    <property type="project" value="TreeGrafter"/>
</dbReference>
<comment type="caution">
    <text evidence="3">The sequence shown here is derived from an EMBL/GenBank/DDBJ whole genome shotgun (WGS) entry which is preliminary data.</text>
</comment>
<evidence type="ECO:0000313" key="5">
    <source>
        <dbReference type="Proteomes" id="UP000434957"/>
    </source>
</evidence>
<name>A0A6A4FMR8_9STRA</name>
<dbReference type="Proteomes" id="UP000435112">
    <property type="component" value="Unassembled WGS sequence"/>
</dbReference>
<dbReference type="EMBL" id="QXFV01000276">
    <property type="protein sequence ID" value="KAE9042898.1"/>
    <property type="molecule type" value="Genomic_DNA"/>
</dbReference>
<gene>
    <name evidence="2" type="ORF">PR001_g6006</name>
    <name evidence="1" type="ORF">PR002_g3824</name>
    <name evidence="3" type="ORF">PR003_g6337</name>
</gene>
<dbReference type="Proteomes" id="UP000429607">
    <property type="component" value="Unassembled WGS sequence"/>
</dbReference>
<dbReference type="OrthoDB" id="444540at2759"/>
<dbReference type="GO" id="GO:0031514">
    <property type="term" value="C:motile cilium"/>
    <property type="evidence" value="ECO:0007669"/>
    <property type="project" value="TreeGrafter"/>
</dbReference>
<dbReference type="EMBL" id="QXFT01000281">
    <property type="protein sequence ID" value="KAE9348574.1"/>
    <property type="molecule type" value="Genomic_DNA"/>
</dbReference>
<dbReference type="Proteomes" id="UP000434957">
    <property type="component" value="Unassembled WGS sequence"/>
</dbReference>
<dbReference type="PANTHER" id="PTHR24274">
    <property type="entry name" value="CILIA- AND FLAGELLA-ASSOCIATED PROTEIN 161"/>
    <property type="match status" value="1"/>
</dbReference>
<dbReference type="AlphaFoldDB" id="A0A6A4FMR8"/>
<reference evidence="3 5" key="1">
    <citation type="submission" date="2018-08" db="EMBL/GenBank/DDBJ databases">
        <title>Genomic investigation of the strawberry pathogen Phytophthora fragariae indicates pathogenicity is determined by transcriptional variation in three key races.</title>
        <authorList>
            <person name="Adams T.M."/>
            <person name="Armitage A.D."/>
            <person name="Sobczyk M.K."/>
            <person name="Bates H.J."/>
            <person name="Dunwell J.M."/>
            <person name="Nellist C.F."/>
            <person name="Harrison R.J."/>
        </authorList>
    </citation>
    <scope>NUCLEOTIDE SEQUENCE [LARGE SCALE GENOMIC DNA]</scope>
    <source>
        <strain evidence="2 4">SCRP249</strain>
        <strain evidence="1 6">SCRP324</strain>
        <strain evidence="3 5">SCRP333</strain>
    </source>
</reference>
<organism evidence="3 5">
    <name type="scientific">Phytophthora rubi</name>
    <dbReference type="NCBI Taxonomy" id="129364"/>
    <lineage>
        <taxon>Eukaryota</taxon>
        <taxon>Sar</taxon>
        <taxon>Stramenopiles</taxon>
        <taxon>Oomycota</taxon>
        <taxon>Peronosporomycetes</taxon>
        <taxon>Peronosporales</taxon>
        <taxon>Peronosporaceae</taxon>
        <taxon>Phytophthora</taxon>
    </lineage>
</organism>
<evidence type="ECO:0000313" key="1">
    <source>
        <dbReference type="EMBL" id="KAE9042604.1"/>
    </source>
</evidence>
<accession>A0A6A4FMR8</accession>
<evidence type="ECO:0000313" key="4">
    <source>
        <dbReference type="Proteomes" id="UP000429607"/>
    </source>
</evidence>
<protein>
    <submittedName>
        <fullName evidence="3">Uncharacterized protein</fullName>
    </submittedName>
</protein>
<evidence type="ECO:0000313" key="6">
    <source>
        <dbReference type="Proteomes" id="UP000435112"/>
    </source>
</evidence>
<evidence type="ECO:0000313" key="3">
    <source>
        <dbReference type="EMBL" id="KAE9348574.1"/>
    </source>
</evidence>